<evidence type="ECO:0000256" key="2">
    <source>
        <dbReference type="ARBA" id="ARBA00022670"/>
    </source>
</evidence>
<dbReference type="Gene3D" id="1.10.418.20">
    <property type="match status" value="1"/>
</dbReference>
<feature type="region of interest" description="Disordered" evidence="7">
    <location>
        <begin position="834"/>
        <end position="854"/>
    </location>
</feature>
<feature type="compositionally biased region" description="Polar residues" evidence="7">
    <location>
        <begin position="843"/>
        <end position="852"/>
    </location>
</feature>
<organism evidence="9 10">
    <name type="scientific">Durio zibethinus</name>
    <name type="common">Durian</name>
    <dbReference type="NCBI Taxonomy" id="66656"/>
    <lineage>
        <taxon>Eukaryota</taxon>
        <taxon>Viridiplantae</taxon>
        <taxon>Streptophyta</taxon>
        <taxon>Embryophyta</taxon>
        <taxon>Tracheophyta</taxon>
        <taxon>Spermatophyta</taxon>
        <taxon>Magnoliopsida</taxon>
        <taxon>eudicotyledons</taxon>
        <taxon>Gunneridae</taxon>
        <taxon>Pentapetalae</taxon>
        <taxon>rosids</taxon>
        <taxon>malvids</taxon>
        <taxon>Malvales</taxon>
        <taxon>Malvaceae</taxon>
        <taxon>Helicteroideae</taxon>
        <taxon>Durio</taxon>
    </lineage>
</organism>
<dbReference type="PANTHER" id="PTHR47764:SF11">
    <property type="entry name" value="UBIQUITIN-LIKE-SPECIFIC PROTEASE 2A-RELATED"/>
    <property type="match status" value="1"/>
</dbReference>
<evidence type="ECO:0000256" key="1">
    <source>
        <dbReference type="ARBA" id="ARBA00005234"/>
    </source>
</evidence>
<accession>A0A6P5XC65</accession>
<feature type="domain" description="Ubiquitin-like protease family profile" evidence="8">
    <location>
        <begin position="384"/>
        <end position="578"/>
    </location>
</feature>
<sequence>MSRKASQKSKLFDIFDFADEDERVERESTEILGRFKKPKRCRKAPFPLNKYKFLQRFTRQNEISNRAIDLDLEVADCSRAKRKQISNRPIALDSEVTEPHFLQSRNTWEKKKFDGPIDVDAEEVQATKTAQKGSVTGRSVAGVTGQQSTFPANCPKNMREEEILDLDTPLWSFSSNYENERVGMILDDDNWIKMNSSSPSASSHVEYGDSPEEQLSVHDSDVHEIEKENLKVVISPDFMMCRGMYCTEGQLTFSKTFLKFEGLSVNGIKNKFSFIWTLGDIISIEAEWCEKVETAIMNLVLQSKNFGRAGNANETSVIESLKFSVYDPCWSERQEAIKSLSVRYKDIWNTLSDKNIENAFMGQNSSFHENFKEVIYPKGDPDAISISKRDVELLRPGTFINDTIIDFYIKYLKNNIQPEEQHRFYFFNSFFFCKLADLDKGLSSACQARAAFQRVHKWTRKVDIFEKDYIFVPVNYSLHWSLIVICHPGEVANFKDDASEKLLKVPCILHMDSIRGSHRGLKNLFQSYLSEEWKQRNREAADDVASKFLDLPFVPLELPQQENSFDCGIFLLHYVELFLLQAPTNFCPFKITRSSNFLNMNWFPPAEASLKRSHIKKLIYEILEEQSHSSTSADCIYKYSSSLLPDRSEQETGVQSIEQIGSSSETCHDHSSNSNIMEGSNKNSNIMEGSNNFAFSAASHTTVLQGLKASVLEIFDCYEVGICGGLLSHGNSQQINTLSQRNAMSPIEETEETSEEIAADSPPDLDGQQVAGSVTEPCLFMRYRRNDVRVLRTSWNQQKPLHFKDSAFNKSSDSLDSLAIVLEDTQPLPEFEVSSHVGETDKTVSSSTSNEGYSDCIVEDSQESSGMHDDIENACSPFYFHRGISALSHQQADLTAKFDLKENSILKSEGRR</sequence>
<dbReference type="InterPro" id="IPR038765">
    <property type="entry name" value="Papain-like_cys_pep_sf"/>
</dbReference>
<dbReference type="RefSeq" id="XP_022725960.1">
    <property type="nucleotide sequence ID" value="XM_022870225.1"/>
</dbReference>
<dbReference type="OrthoDB" id="442460at2759"/>
<evidence type="ECO:0000256" key="4">
    <source>
        <dbReference type="ARBA" id="ARBA00022801"/>
    </source>
</evidence>
<dbReference type="InterPro" id="IPR003653">
    <property type="entry name" value="Peptidase_C48_C"/>
</dbReference>
<comment type="function">
    <text evidence="6">Protease that catalyzes two essential functions in the SUMO pathway: processing of full-length SUMOs to their mature forms and deconjugation of SUMO from targeted proteins.</text>
</comment>
<dbReference type="Proteomes" id="UP000515121">
    <property type="component" value="Unplaced"/>
</dbReference>
<keyword evidence="5" id="KW-0788">Thiol protease</keyword>
<evidence type="ECO:0000313" key="9">
    <source>
        <dbReference type="Proteomes" id="UP000515121"/>
    </source>
</evidence>
<dbReference type="Pfam" id="PF02902">
    <property type="entry name" value="Peptidase_C48"/>
    <property type="match status" value="1"/>
</dbReference>
<dbReference type="AlphaFoldDB" id="A0A6P5XC65"/>
<dbReference type="SUPFAM" id="SSF54001">
    <property type="entry name" value="Cysteine proteinases"/>
    <property type="match status" value="1"/>
</dbReference>
<proteinExistence type="inferred from homology"/>
<dbReference type="FunFam" id="3.30.310.130:FF:000006">
    <property type="entry name" value="Probable ubiquitin-like-specific protease 2B"/>
    <property type="match status" value="1"/>
</dbReference>
<name>A0A6P5XC65_DURZI</name>
<feature type="compositionally biased region" description="Acidic residues" evidence="7">
    <location>
        <begin position="748"/>
        <end position="758"/>
    </location>
</feature>
<evidence type="ECO:0000256" key="3">
    <source>
        <dbReference type="ARBA" id="ARBA00022786"/>
    </source>
</evidence>
<keyword evidence="4" id="KW-0378">Hydrolase</keyword>
<dbReference type="Gene3D" id="3.30.310.130">
    <property type="entry name" value="Ubiquitin-related"/>
    <property type="match status" value="1"/>
</dbReference>
<comment type="similarity">
    <text evidence="1">Belongs to the peptidase C48 family.</text>
</comment>
<feature type="region of interest" description="Disordered" evidence="7">
    <location>
        <begin position="739"/>
        <end position="770"/>
    </location>
</feature>
<evidence type="ECO:0000256" key="5">
    <source>
        <dbReference type="ARBA" id="ARBA00022807"/>
    </source>
</evidence>
<dbReference type="GO" id="GO:0006508">
    <property type="term" value="P:proteolysis"/>
    <property type="evidence" value="ECO:0007669"/>
    <property type="project" value="UniProtKB-KW"/>
</dbReference>
<dbReference type="GO" id="GO:0008234">
    <property type="term" value="F:cysteine-type peptidase activity"/>
    <property type="evidence" value="ECO:0007669"/>
    <property type="project" value="UniProtKB-KW"/>
</dbReference>
<dbReference type="InterPro" id="IPR057375">
    <property type="entry name" value="ULP2A/B_PH"/>
</dbReference>
<dbReference type="Pfam" id="PF25352">
    <property type="entry name" value="PH_ULP"/>
    <property type="match status" value="1"/>
</dbReference>
<dbReference type="GeneID" id="111282217"/>
<gene>
    <name evidence="10" type="primary">LOC111282217</name>
</gene>
<dbReference type="PROSITE" id="PS50600">
    <property type="entry name" value="ULP_PROTEASE"/>
    <property type="match status" value="1"/>
</dbReference>
<evidence type="ECO:0000313" key="10">
    <source>
        <dbReference type="RefSeq" id="XP_022725960.1"/>
    </source>
</evidence>
<protein>
    <submittedName>
        <fullName evidence="10">Probable ubiquitin-like-specific protease 2A</fullName>
    </submittedName>
</protein>
<evidence type="ECO:0000256" key="7">
    <source>
        <dbReference type="SAM" id="MobiDB-lite"/>
    </source>
</evidence>
<keyword evidence="9" id="KW-1185">Reference proteome</keyword>
<reference evidence="10" key="1">
    <citation type="submission" date="2025-08" db="UniProtKB">
        <authorList>
            <consortium name="RefSeq"/>
        </authorList>
    </citation>
    <scope>IDENTIFICATION</scope>
    <source>
        <tissue evidence="10">Fruit stalk</tissue>
    </source>
</reference>
<evidence type="ECO:0000259" key="8">
    <source>
        <dbReference type="PROSITE" id="PS50600"/>
    </source>
</evidence>
<dbReference type="PANTHER" id="PTHR47764">
    <property type="entry name" value="UBIQUITIN-LIKE-SPECIFIC PROTEASE 2B-RELATED"/>
    <property type="match status" value="1"/>
</dbReference>
<evidence type="ECO:0000256" key="6">
    <source>
        <dbReference type="ARBA" id="ARBA00057729"/>
    </source>
</evidence>
<keyword evidence="3" id="KW-0833">Ubl conjugation pathway</keyword>
<keyword evidence="2 10" id="KW-0645">Protease</keyword>
<dbReference type="KEGG" id="dzi:111282217"/>